<dbReference type="PRINTS" id="PR00248">
    <property type="entry name" value="GPCRMGR"/>
</dbReference>
<dbReference type="InterPro" id="IPR038550">
    <property type="entry name" value="GPCR_3_9-Cys_sf"/>
</dbReference>
<dbReference type="InterPro" id="IPR028082">
    <property type="entry name" value="Peripla_BP_I"/>
</dbReference>
<comment type="subcellular location">
    <subcellularLocation>
        <location evidence="1">Cell membrane</location>
        <topology evidence="1">Multi-pass membrane protein</topology>
    </subcellularLocation>
</comment>
<evidence type="ECO:0000256" key="2">
    <source>
        <dbReference type="ARBA" id="ARBA00007242"/>
    </source>
</evidence>
<gene>
    <name evidence="14" type="primary">LOC109905886</name>
</gene>
<dbReference type="FunFam" id="3.40.50.2300:FF:000016">
    <property type="entry name" value="Taste 1 receptor member 2"/>
    <property type="match status" value="1"/>
</dbReference>
<dbReference type="InterPro" id="IPR001828">
    <property type="entry name" value="ANF_lig-bd_rcpt"/>
</dbReference>
<evidence type="ECO:0000256" key="4">
    <source>
        <dbReference type="ARBA" id="ARBA00022692"/>
    </source>
</evidence>
<protein>
    <submittedName>
        <fullName evidence="14">Extracellular calcium-sensing receptor-like</fullName>
    </submittedName>
</protein>
<dbReference type="Ensembl" id="ENSOKIT00005093767.1">
    <property type="protein sequence ID" value="ENSOKIP00005087691.1"/>
    <property type="gene ID" value="ENSOKIG00005038261.1"/>
</dbReference>
<dbReference type="Proteomes" id="UP000694557">
    <property type="component" value="Unassembled WGS sequence"/>
</dbReference>
<dbReference type="PANTHER" id="PTHR24061">
    <property type="entry name" value="CALCIUM-SENSING RECEPTOR-RELATED"/>
    <property type="match status" value="1"/>
</dbReference>
<proteinExistence type="inferred from homology"/>
<dbReference type="Pfam" id="PF01094">
    <property type="entry name" value="ANF_receptor"/>
    <property type="match status" value="2"/>
</dbReference>
<reference evidence="14" key="1">
    <citation type="submission" date="2025-08" db="UniProtKB">
        <authorList>
            <consortium name="Ensembl"/>
        </authorList>
    </citation>
    <scope>IDENTIFICATION</scope>
</reference>
<dbReference type="InterPro" id="IPR000068">
    <property type="entry name" value="GPCR_3_Ca_sens_rcpt-rel"/>
</dbReference>
<keyword evidence="10" id="KW-0325">Glycoprotein</keyword>
<dbReference type="Pfam" id="PF07562">
    <property type="entry name" value="NCD3G"/>
    <property type="match status" value="1"/>
</dbReference>
<comment type="similarity">
    <text evidence="2">Belongs to the G-protein coupled receptor 3 family.</text>
</comment>
<keyword evidence="3" id="KW-1003">Cell membrane</keyword>
<feature type="transmembrane region" description="Helical" evidence="12">
    <location>
        <begin position="885"/>
        <end position="905"/>
    </location>
</feature>
<dbReference type="SUPFAM" id="SSF53822">
    <property type="entry name" value="Periplasmic binding protein-like I"/>
    <property type="match status" value="2"/>
</dbReference>
<evidence type="ECO:0000256" key="8">
    <source>
        <dbReference type="ARBA" id="ARBA00023136"/>
    </source>
</evidence>
<dbReference type="InterPro" id="IPR011500">
    <property type="entry name" value="GPCR_3_9-Cys_dom"/>
</dbReference>
<dbReference type="InterPro" id="IPR000337">
    <property type="entry name" value="GPCR_3"/>
</dbReference>
<feature type="transmembrane region" description="Helical" evidence="12">
    <location>
        <begin position="759"/>
        <end position="783"/>
    </location>
</feature>
<dbReference type="InterPro" id="IPR017978">
    <property type="entry name" value="GPCR_3_C"/>
</dbReference>
<evidence type="ECO:0000256" key="11">
    <source>
        <dbReference type="ARBA" id="ARBA00023224"/>
    </source>
</evidence>
<feature type="transmembrane region" description="Helical" evidence="12">
    <location>
        <begin position="804"/>
        <end position="822"/>
    </location>
</feature>
<dbReference type="Pfam" id="PF00003">
    <property type="entry name" value="7tm_3"/>
    <property type="match status" value="1"/>
</dbReference>
<dbReference type="CDD" id="cd06364">
    <property type="entry name" value="PBP1_CaSR"/>
    <property type="match status" value="1"/>
</dbReference>
<evidence type="ECO:0000256" key="1">
    <source>
        <dbReference type="ARBA" id="ARBA00004651"/>
    </source>
</evidence>
<keyword evidence="7" id="KW-0297">G-protein coupled receptor</keyword>
<dbReference type="GO" id="GO:0005886">
    <property type="term" value="C:plasma membrane"/>
    <property type="evidence" value="ECO:0007669"/>
    <property type="project" value="UniProtKB-SubCell"/>
</dbReference>
<feature type="transmembrane region" description="Helical" evidence="12">
    <location>
        <begin position="849"/>
        <end position="873"/>
    </location>
</feature>
<keyword evidence="8 12" id="KW-0472">Membrane</keyword>
<evidence type="ECO:0000256" key="5">
    <source>
        <dbReference type="ARBA" id="ARBA00022729"/>
    </source>
</evidence>
<name>A0A8C7JHB0_ONCKI</name>
<reference evidence="14" key="2">
    <citation type="submission" date="2025-09" db="UniProtKB">
        <authorList>
            <consortium name="Ensembl"/>
        </authorList>
    </citation>
    <scope>IDENTIFICATION</scope>
</reference>
<sequence>MSLCLQSVLSASSWFGLSPTGDGTLPVFGLVSLQVMSLWGWLWLLYCLHVPGSVWGLDGGGEGACRLTAKPVSGSVYRAGDVVIGGLFPIHVEAPLPEQEFRSIKEDSTCTIFKQRAYRWLQTMIFAVEEINRDQALLPNLTLGFLAADTCRTEGITLGAALAMVSGKEASVVGTECGTTPEVPVIIGDAHSSASMVVAQTLGPFDLPMVSYFATCACLSDTWRYPSFFRTVPSDAFQARGMAKLLRQLGWVWVGLLSGDGDYGKFGVQLLLQELQGSGVCVAYSEVIPKVRPHSDDLTNSLSCSIFLSLSLPVSSNLTYTLSLIFSDSLPFLSLMVIPKVPSKRQIRHIVDTIKGSTARVVVAFVGFLGHSGALMEEVVRQNITDKQWIASDAWVTYSTIASPKNMPSLAGTIGFALKKADIPGLGTFLTRLHPDGDYQKFDPFLTELWEEMFGCSLGVDPSVTLPSRRQCTGSEVIREGESQYADVSQLRASYNVYKAVYAIAYAIQDMMACRPGDGVFNGGQCPDIRKLQPSQIVHYLRGVNFSTPVGESFHFDMNGDPPASYDIINWHVTPEGTAEFVQVGHFLSSEGSDDQFHIDMDKVVWGGGSGDEVPVSVCSADCPPGTRHAVQKGRPVCCFDCLSCAEGEISNTTGSDDCIRCPERFWSNPDLTACIPQLVDFLSYSDTMGVILSVISVSGATLTAGALATFLYHRHTALVKANNSELSFLLLLSLKICFLCALVFIGQPNPWTCMLRHTLFGISFVFCISCLLSRTVVVLVAFRATLPGENLMRYFSPTQQRMGISLCTLIQVLICVLWLALAPPRPAERRGREGRGPRVILECEVGSVVGFSLVLGYIGLLASLCLLLAFLARKLPDNFNEAKFITFSMLIFCAVWISFIPAYVSSPGKYTVAVEIFAILASSFGLLFCLFAPKCYIILLRPERNTKKHIMSK</sequence>
<dbReference type="AlphaFoldDB" id="A0A8C7JHB0"/>
<evidence type="ECO:0000256" key="6">
    <source>
        <dbReference type="ARBA" id="ARBA00022989"/>
    </source>
</evidence>
<feature type="transmembrane region" description="Helical" evidence="12">
    <location>
        <begin position="917"/>
        <end position="940"/>
    </location>
</feature>
<keyword evidence="15" id="KW-1185">Reference proteome</keyword>
<evidence type="ECO:0000256" key="10">
    <source>
        <dbReference type="ARBA" id="ARBA00023180"/>
    </source>
</evidence>
<keyword evidence="4 12" id="KW-0812">Transmembrane</keyword>
<dbReference type="InterPro" id="IPR017979">
    <property type="entry name" value="GPCR_3_CS"/>
</dbReference>
<accession>A0A8C7JHB0</accession>
<dbReference type="PROSITE" id="PS50259">
    <property type="entry name" value="G_PROTEIN_RECEP_F3_4"/>
    <property type="match status" value="1"/>
</dbReference>
<evidence type="ECO:0000256" key="7">
    <source>
        <dbReference type="ARBA" id="ARBA00023040"/>
    </source>
</evidence>
<dbReference type="GO" id="GO:0004930">
    <property type="term" value="F:G protein-coupled receptor activity"/>
    <property type="evidence" value="ECO:0007669"/>
    <property type="project" value="UniProtKB-KW"/>
</dbReference>
<evidence type="ECO:0000259" key="13">
    <source>
        <dbReference type="PROSITE" id="PS50259"/>
    </source>
</evidence>
<feature type="domain" description="G-protein coupled receptors family 3 profile" evidence="13">
    <location>
        <begin position="689"/>
        <end position="954"/>
    </location>
</feature>
<dbReference type="PANTHER" id="PTHR24061:SF528">
    <property type="entry name" value="C-FAMILY ODORANT RECEPTOR OLFCD2-RELATED"/>
    <property type="match status" value="1"/>
</dbReference>
<keyword evidence="11" id="KW-0807">Transducer</keyword>
<dbReference type="GeneTree" id="ENSGT01050000244874"/>
<evidence type="ECO:0000256" key="12">
    <source>
        <dbReference type="SAM" id="Phobius"/>
    </source>
</evidence>
<evidence type="ECO:0000256" key="9">
    <source>
        <dbReference type="ARBA" id="ARBA00023170"/>
    </source>
</evidence>
<dbReference type="Gene3D" id="3.40.50.2300">
    <property type="match status" value="2"/>
</dbReference>
<keyword evidence="6 12" id="KW-1133">Transmembrane helix</keyword>
<feature type="transmembrane region" description="Helical" evidence="12">
    <location>
        <begin position="691"/>
        <end position="714"/>
    </location>
</feature>
<evidence type="ECO:0000313" key="15">
    <source>
        <dbReference type="Proteomes" id="UP000694557"/>
    </source>
</evidence>
<evidence type="ECO:0000256" key="3">
    <source>
        <dbReference type="ARBA" id="ARBA00022475"/>
    </source>
</evidence>
<organism evidence="14 15">
    <name type="scientific">Oncorhynchus kisutch</name>
    <name type="common">Coho salmon</name>
    <name type="synonym">Salmo kisutch</name>
    <dbReference type="NCBI Taxonomy" id="8019"/>
    <lineage>
        <taxon>Eukaryota</taxon>
        <taxon>Metazoa</taxon>
        <taxon>Chordata</taxon>
        <taxon>Craniata</taxon>
        <taxon>Vertebrata</taxon>
        <taxon>Euteleostomi</taxon>
        <taxon>Actinopterygii</taxon>
        <taxon>Neopterygii</taxon>
        <taxon>Teleostei</taxon>
        <taxon>Protacanthopterygii</taxon>
        <taxon>Salmoniformes</taxon>
        <taxon>Salmonidae</taxon>
        <taxon>Salmoninae</taxon>
        <taxon>Oncorhynchus</taxon>
    </lineage>
</organism>
<dbReference type="Gene3D" id="2.10.50.30">
    <property type="entry name" value="GPCR, family 3, nine cysteines domain"/>
    <property type="match status" value="1"/>
</dbReference>
<dbReference type="CDD" id="cd15283">
    <property type="entry name" value="7tmC_V2R_pheromone"/>
    <property type="match status" value="1"/>
</dbReference>
<dbReference type="FunFam" id="2.10.50.30:FF:000002">
    <property type="entry name" value="Vomeronasal 2 receptor, h1"/>
    <property type="match status" value="1"/>
</dbReference>
<evidence type="ECO:0000313" key="14">
    <source>
        <dbReference type="Ensembl" id="ENSOKIP00005087691.1"/>
    </source>
</evidence>
<keyword evidence="5" id="KW-0732">Signal</keyword>
<keyword evidence="9" id="KW-0675">Receptor</keyword>
<feature type="transmembrane region" description="Helical" evidence="12">
    <location>
        <begin position="726"/>
        <end position="747"/>
    </location>
</feature>
<dbReference type="PROSITE" id="PS00981">
    <property type="entry name" value="G_PROTEIN_RECEP_F3_3"/>
    <property type="match status" value="1"/>
</dbReference>